<proteinExistence type="predicted"/>
<dbReference type="OrthoDB" id="432303at2759"/>
<evidence type="ECO:0000256" key="1">
    <source>
        <dbReference type="SAM" id="MobiDB-lite"/>
    </source>
</evidence>
<dbReference type="AlphaFoldDB" id="A0A812LJY5"/>
<accession>A0A812LJY5</accession>
<reference evidence="2" key="1">
    <citation type="submission" date="2021-02" db="EMBL/GenBank/DDBJ databases">
        <authorList>
            <person name="Dougan E. K."/>
            <person name="Rhodes N."/>
            <person name="Thang M."/>
            <person name="Chan C."/>
        </authorList>
    </citation>
    <scope>NUCLEOTIDE SEQUENCE</scope>
</reference>
<sequence length="510" mass="58406">MDSPAISTDDHLKLLVRTKFDLRTFQGLDASAGAQLMEVLAAELEHRLPLDWPNQHGTVAALAQQLGSHIMEVKKEEPGRSKSNKTTLTTPAKDAKGIKQIEGKGKNEVEPNVLSTFNRAAVMRVIQQVGYLMRDQHKIMDSVMGLQDEDTTKVGEGVRQGRFVLMTDRLFDMADRAPHDHCSFVLAVVLFHMIIRALSLRLLYHRAAISLQKRYRYLKKKKKSLNAVAPAICIQRFWRGLRAGLQIARMEMAVEKIQHTYRAKRWNQRAAKFLEATLRMQRVWQGALIRLWIRRLHASAIDIQRYARGLLVRVALDRFGRELLKKSQAELNGLNRRRSELSESEYWARAASLVGKCRINLSKHRDRNVDLRRNAASTLKSKQARILDKQKKIKMKGSLQPIRHSVFENFCAVARRTQDQAIPGRFGAARSEVLEEVRKCHRRLNRTMAADEYAADPKMKTPVHAAAKRGQAAMLVQRNSKNYEAVANKQTLLRDDELESWMRQQFQVVG</sequence>
<evidence type="ECO:0000313" key="3">
    <source>
        <dbReference type="Proteomes" id="UP000604046"/>
    </source>
</evidence>
<dbReference type="EMBL" id="CAJNDS010001113">
    <property type="protein sequence ID" value="CAE7248214.1"/>
    <property type="molecule type" value="Genomic_DNA"/>
</dbReference>
<keyword evidence="3" id="KW-1185">Reference proteome</keyword>
<name>A0A812LJY5_9DINO</name>
<dbReference type="PROSITE" id="PS50096">
    <property type="entry name" value="IQ"/>
    <property type="match status" value="1"/>
</dbReference>
<organism evidence="2 3">
    <name type="scientific">Symbiodinium natans</name>
    <dbReference type="NCBI Taxonomy" id="878477"/>
    <lineage>
        <taxon>Eukaryota</taxon>
        <taxon>Sar</taxon>
        <taxon>Alveolata</taxon>
        <taxon>Dinophyceae</taxon>
        <taxon>Suessiales</taxon>
        <taxon>Symbiodiniaceae</taxon>
        <taxon>Symbiodinium</taxon>
    </lineage>
</organism>
<protein>
    <recommendedName>
        <fullName evidence="4">Abnormal spindle-like microcephaly-associated protein-like</fullName>
    </recommendedName>
</protein>
<comment type="caution">
    <text evidence="2">The sequence shown here is derived from an EMBL/GenBank/DDBJ whole genome shotgun (WGS) entry which is preliminary data.</text>
</comment>
<dbReference type="Proteomes" id="UP000604046">
    <property type="component" value="Unassembled WGS sequence"/>
</dbReference>
<evidence type="ECO:0000313" key="2">
    <source>
        <dbReference type="EMBL" id="CAE7248214.1"/>
    </source>
</evidence>
<feature type="region of interest" description="Disordered" evidence="1">
    <location>
        <begin position="75"/>
        <end position="95"/>
    </location>
</feature>
<gene>
    <name evidence="2" type="ORF">SNAT2548_LOCUS11988</name>
</gene>
<evidence type="ECO:0008006" key="4">
    <source>
        <dbReference type="Google" id="ProtNLM"/>
    </source>
</evidence>